<dbReference type="HOGENOM" id="CLU_171895_0_0_3"/>
<dbReference type="AlphaFoldDB" id="Q46IH6"/>
<dbReference type="KEGG" id="pmn:PMN2A_1212"/>
<evidence type="ECO:0000313" key="2">
    <source>
        <dbReference type="Proteomes" id="UP000002535"/>
    </source>
</evidence>
<dbReference type="STRING" id="59920.PMN2A_1212"/>
<reference evidence="1 2" key="1">
    <citation type="journal article" date="2007" name="PLoS Genet.">
        <title>Patterns and implications of gene gain and loss in the evolution of Prochlorococcus.</title>
        <authorList>
            <person name="Kettler G.C."/>
            <person name="Martiny A.C."/>
            <person name="Huang K."/>
            <person name="Zucker J."/>
            <person name="Coleman M.L."/>
            <person name="Rodrigue S."/>
            <person name="Chen F."/>
            <person name="Lapidus A."/>
            <person name="Ferriera S."/>
            <person name="Johnson J."/>
            <person name="Steglich C."/>
            <person name="Church G.M."/>
            <person name="Richardson P."/>
            <person name="Chisholm S.W."/>
        </authorList>
    </citation>
    <scope>NUCLEOTIDE SEQUENCE [LARGE SCALE GENOMIC DNA]</scope>
    <source>
        <strain evidence="1 2">NATL2A</strain>
    </source>
</reference>
<dbReference type="PhylomeDB" id="Q46IH6"/>
<name>Q46IH6_PROMT</name>
<dbReference type="Proteomes" id="UP000002535">
    <property type="component" value="Chromosome"/>
</dbReference>
<sequence length="109" mass="12168">MNIISTFIVWTWLLCIGLVAPTTLPAGGAQESIIQHRKNNIGSPIIALKDFNLLTSASNNSSTLTKVKAGTPVKVIQVWESNESKNWLLVSVLCHNFDQLFYRRGWVEI</sequence>
<accession>Q46IH6</accession>
<gene>
    <name evidence="1" type="ordered locus">PMN2A_1212</name>
</gene>
<organism evidence="1 2">
    <name type="scientific">Prochlorococcus marinus (strain NATL2A)</name>
    <dbReference type="NCBI Taxonomy" id="59920"/>
    <lineage>
        <taxon>Bacteria</taxon>
        <taxon>Bacillati</taxon>
        <taxon>Cyanobacteriota</taxon>
        <taxon>Cyanophyceae</taxon>
        <taxon>Synechococcales</taxon>
        <taxon>Prochlorococcaceae</taxon>
        <taxon>Prochlorococcus</taxon>
    </lineage>
</organism>
<dbReference type="OrthoDB" id="540435at2"/>
<dbReference type="EMBL" id="CP000095">
    <property type="protein sequence ID" value="AAZ58702.1"/>
    <property type="molecule type" value="Genomic_DNA"/>
</dbReference>
<dbReference type="RefSeq" id="WP_011295556.1">
    <property type="nucleotide sequence ID" value="NC_007335.2"/>
</dbReference>
<protein>
    <submittedName>
        <fullName evidence="1">Uncharacterized protein</fullName>
    </submittedName>
</protein>
<evidence type="ECO:0000313" key="1">
    <source>
        <dbReference type="EMBL" id="AAZ58702.1"/>
    </source>
</evidence>
<proteinExistence type="predicted"/>
<keyword evidence="2" id="KW-1185">Reference proteome</keyword>